<dbReference type="InterPro" id="IPR029062">
    <property type="entry name" value="Class_I_gatase-like"/>
</dbReference>
<dbReference type="Gene3D" id="3.40.50.880">
    <property type="match status" value="1"/>
</dbReference>
<protein>
    <submittedName>
        <fullName evidence="2">ThuA domain-containing protein</fullName>
    </submittedName>
</protein>
<dbReference type="EMBL" id="JACEFB010000001">
    <property type="protein sequence ID" value="MBA2224738.1"/>
    <property type="molecule type" value="Genomic_DNA"/>
</dbReference>
<name>A0A7V9AA83_9BACT</name>
<feature type="domain" description="ThuA-like" evidence="1">
    <location>
        <begin position="48"/>
        <end position="288"/>
    </location>
</feature>
<dbReference type="AlphaFoldDB" id="A0A7V9AA83"/>
<dbReference type="Proteomes" id="UP000542342">
    <property type="component" value="Unassembled WGS sequence"/>
</dbReference>
<dbReference type="SUPFAM" id="SSF52317">
    <property type="entry name" value="Class I glutamine amidotransferase-like"/>
    <property type="match status" value="1"/>
</dbReference>
<comment type="caution">
    <text evidence="2">The sequence shown here is derived from an EMBL/GenBank/DDBJ whole genome shotgun (WGS) entry which is preliminary data.</text>
</comment>
<gene>
    <name evidence="2" type="ORF">H0921_01020</name>
</gene>
<organism evidence="2 3">
    <name type="scientific">Thermogemmata fonticola</name>
    <dbReference type="NCBI Taxonomy" id="2755323"/>
    <lineage>
        <taxon>Bacteria</taxon>
        <taxon>Pseudomonadati</taxon>
        <taxon>Planctomycetota</taxon>
        <taxon>Planctomycetia</taxon>
        <taxon>Gemmatales</taxon>
        <taxon>Gemmataceae</taxon>
        <taxon>Thermogemmata</taxon>
    </lineage>
</organism>
<reference evidence="2 3" key="1">
    <citation type="submission" date="2020-07" db="EMBL/GenBank/DDBJ databases">
        <title>Thermogemmata thermophila gen. nov., sp. nov., a novel moderate thermophilic planctomycete from a Kamchatka hot spring.</title>
        <authorList>
            <person name="Elcheninov A.G."/>
            <person name="Podosokorskaya O.A."/>
            <person name="Kovaleva O.L."/>
            <person name="Novikov A."/>
            <person name="Bonch-Osmolovskaya E.A."/>
            <person name="Toshchakov S.V."/>
            <person name="Kublanov I.V."/>
        </authorList>
    </citation>
    <scope>NUCLEOTIDE SEQUENCE [LARGE SCALE GENOMIC DNA]</scope>
    <source>
        <strain evidence="2 3">2918</strain>
    </source>
</reference>
<dbReference type="InterPro" id="IPR029010">
    <property type="entry name" value="ThuA-like"/>
</dbReference>
<evidence type="ECO:0000313" key="2">
    <source>
        <dbReference type="EMBL" id="MBA2224738.1"/>
    </source>
</evidence>
<evidence type="ECO:0000259" key="1">
    <source>
        <dbReference type="Pfam" id="PF06283"/>
    </source>
</evidence>
<proteinExistence type="predicted"/>
<evidence type="ECO:0000313" key="3">
    <source>
        <dbReference type="Proteomes" id="UP000542342"/>
    </source>
</evidence>
<sequence>MGLLTLAMAGVQAADDIVVLKGSTGAGQGKHIVLISGDQEYRSEETITQLAKILAHRHGFTCTVLYTVDPQTGTINPNIGNIPGLNALEHADLMVIFTRFLNLPDEQMQHIVTYLARGKPVVGLRTATHAFNIPKDRKYHKYSWNYNGEDYAGGFGKQVLGETWVAHHGAHGKEGTRGRIAPGQEKHPILRGIGDGEIFGPTDVYTVRLPLPGDSLPLVLGEVTATLQPDSPAVRGKKNDPMMPIAWVKTYRGEKGATGRVFTTTMGASQDFANEATRRLIVNACFWAVGLEDKIPPKTDVTVVGTFTPSPFRFKSPKEWQPGVKPADLFRP</sequence>
<accession>A0A7V9AA83</accession>
<dbReference type="Pfam" id="PF06283">
    <property type="entry name" value="ThuA"/>
    <property type="match status" value="1"/>
</dbReference>
<keyword evidence="3" id="KW-1185">Reference proteome</keyword>